<feature type="region of interest" description="Disordered" evidence="1">
    <location>
        <begin position="1"/>
        <end position="25"/>
    </location>
</feature>
<protein>
    <submittedName>
        <fullName evidence="2">Uncharacterized protein</fullName>
    </submittedName>
</protein>
<feature type="compositionally biased region" description="Polar residues" evidence="1">
    <location>
        <begin position="1"/>
        <end position="23"/>
    </location>
</feature>
<proteinExistence type="predicted"/>
<evidence type="ECO:0000313" key="2">
    <source>
        <dbReference type="EMBL" id="GIY01424.1"/>
    </source>
</evidence>
<evidence type="ECO:0000313" key="3">
    <source>
        <dbReference type="Proteomes" id="UP001054945"/>
    </source>
</evidence>
<name>A0AAV4PYY0_CAEEX</name>
<gene>
    <name evidence="2" type="ORF">CEXT_427481</name>
</gene>
<keyword evidence="3" id="KW-1185">Reference proteome</keyword>
<organism evidence="2 3">
    <name type="scientific">Caerostris extrusa</name>
    <name type="common">Bark spider</name>
    <name type="synonym">Caerostris bankana</name>
    <dbReference type="NCBI Taxonomy" id="172846"/>
    <lineage>
        <taxon>Eukaryota</taxon>
        <taxon>Metazoa</taxon>
        <taxon>Ecdysozoa</taxon>
        <taxon>Arthropoda</taxon>
        <taxon>Chelicerata</taxon>
        <taxon>Arachnida</taxon>
        <taxon>Araneae</taxon>
        <taxon>Araneomorphae</taxon>
        <taxon>Entelegynae</taxon>
        <taxon>Araneoidea</taxon>
        <taxon>Araneidae</taxon>
        <taxon>Caerostris</taxon>
    </lineage>
</organism>
<evidence type="ECO:0000256" key="1">
    <source>
        <dbReference type="SAM" id="MobiDB-lite"/>
    </source>
</evidence>
<dbReference type="EMBL" id="BPLR01005321">
    <property type="protein sequence ID" value="GIY01424.1"/>
    <property type="molecule type" value="Genomic_DNA"/>
</dbReference>
<accession>A0AAV4PYY0</accession>
<sequence>MFTNPTLVSSNQTESFSTTQQNDPCPKSSCAHGTLRLQAPKYFQTVLKFCRSQVIQKVEWPNFKCGPPIKILLTQSDKPTNRTSSVWFLPLQMISRNIRWNFVVLPTPSCNCRCSQHAANHKRKRSC</sequence>
<reference evidence="2 3" key="1">
    <citation type="submission" date="2021-06" db="EMBL/GenBank/DDBJ databases">
        <title>Caerostris extrusa draft genome.</title>
        <authorList>
            <person name="Kono N."/>
            <person name="Arakawa K."/>
        </authorList>
    </citation>
    <scope>NUCLEOTIDE SEQUENCE [LARGE SCALE GENOMIC DNA]</scope>
</reference>
<dbReference type="Proteomes" id="UP001054945">
    <property type="component" value="Unassembled WGS sequence"/>
</dbReference>
<dbReference type="AlphaFoldDB" id="A0AAV4PYY0"/>
<comment type="caution">
    <text evidence="2">The sequence shown here is derived from an EMBL/GenBank/DDBJ whole genome shotgun (WGS) entry which is preliminary data.</text>
</comment>